<dbReference type="Proteomes" id="UP000310263">
    <property type="component" value="Unassembled WGS sequence"/>
</dbReference>
<evidence type="ECO:0000256" key="5">
    <source>
        <dbReference type="ARBA" id="ARBA00022968"/>
    </source>
</evidence>
<keyword evidence="5" id="KW-0735">Signal-anchor</keyword>
<name>A0A4V3RRG8_9ACTN</name>
<keyword evidence="16" id="KW-1185">Reference proteome</keyword>
<comment type="similarity">
    <text evidence="13">Belongs to the glycosyl hydrolase 5 (cellulase A) family.</text>
</comment>
<dbReference type="GO" id="GO:0009251">
    <property type="term" value="P:glucan catabolic process"/>
    <property type="evidence" value="ECO:0007669"/>
    <property type="project" value="TreeGrafter"/>
</dbReference>
<dbReference type="InterPro" id="IPR001547">
    <property type="entry name" value="Glyco_hydro_5"/>
</dbReference>
<sequence length="347" mass="38388">MEHKMLYGVNLAGWLVPEPWVTPSLFATTGAFDDRGLLDALGAERYHKVVDLHRETFITEQDFRQIADRGYNAVRLPVPWTVFGKEGPMPGVSEQCIDYVDSAVTWSEAANLKIMLVLGDIPGGNEIPEALGSVIGMGSRLRKPVIEVCARLAARYADRSCFLGVEPLDEPVAQKRQGFTMSPGVPLHILRNFYRDCYEAIRGQAGEGPTVILSTAGRTDGWSLFMAQGRYKNVWLDVHPYHYNDLVDAAGPAGIRQLVDSSVAAIEKVGRSGLPVVVGEWSAALPVSSATPTPEGRLAMERVYASAQIQAFRQTEGWFFQTWKTETRLTAWDARVAFSTFERGMFD</sequence>
<evidence type="ECO:0000256" key="4">
    <source>
        <dbReference type="ARBA" id="ARBA00022801"/>
    </source>
</evidence>
<evidence type="ECO:0000256" key="2">
    <source>
        <dbReference type="ARBA" id="ARBA00022475"/>
    </source>
</evidence>
<keyword evidence="2" id="KW-1003">Cell membrane</keyword>
<keyword evidence="3" id="KW-0812">Transmembrane</keyword>
<evidence type="ECO:0000256" key="3">
    <source>
        <dbReference type="ARBA" id="ARBA00022692"/>
    </source>
</evidence>
<dbReference type="AlphaFoldDB" id="A0A4V3RRG8"/>
<evidence type="ECO:0000256" key="7">
    <source>
        <dbReference type="ARBA" id="ARBA00023136"/>
    </source>
</evidence>
<dbReference type="SUPFAM" id="SSF51445">
    <property type="entry name" value="(Trans)glycosidases"/>
    <property type="match status" value="1"/>
</dbReference>
<evidence type="ECO:0000256" key="12">
    <source>
        <dbReference type="ARBA" id="ARBA00041260"/>
    </source>
</evidence>
<evidence type="ECO:0000313" key="15">
    <source>
        <dbReference type="EMBL" id="TGY63370.1"/>
    </source>
</evidence>
<evidence type="ECO:0000256" key="1">
    <source>
        <dbReference type="ARBA" id="ARBA00004401"/>
    </source>
</evidence>
<dbReference type="GO" id="GO:0071555">
    <property type="term" value="P:cell wall organization"/>
    <property type="evidence" value="ECO:0007669"/>
    <property type="project" value="UniProtKB-KW"/>
</dbReference>
<dbReference type="RefSeq" id="WP_136011997.1">
    <property type="nucleotide sequence ID" value="NZ_SRYE01000001.1"/>
</dbReference>
<dbReference type="InterPro" id="IPR017853">
    <property type="entry name" value="GH"/>
</dbReference>
<keyword evidence="7" id="KW-0472">Membrane</keyword>
<comment type="subcellular location">
    <subcellularLocation>
        <location evidence="1">Cell membrane</location>
        <topology evidence="1">Single-pass type II membrane protein</topology>
    </subcellularLocation>
</comment>
<comment type="caution">
    <text evidence="15">The sequence shown here is derived from an EMBL/GenBank/DDBJ whole genome shotgun (WGS) entry which is preliminary data.</text>
</comment>
<evidence type="ECO:0000256" key="6">
    <source>
        <dbReference type="ARBA" id="ARBA00022989"/>
    </source>
</evidence>
<dbReference type="EMBL" id="SRYE01000001">
    <property type="protein sequence ID" value="TGY63370.1"/>
    <property type="molecule type" value="Genomic_DNA"/>
</dbReference>
<gene>
    <name evidence="15" type="ORF">E5334_02400</name>
</gene>
<keyword evidence="10" id="KW-0961">Cell wall biogenesis/degradation</keyword>
<organism evidence="15 16">
    <name type="scientific">Muricaecibacterium torontonense</name>
    <dbReference type="NCBI Taxonomy" id="3032871"/>
    <lineage>
        <taxon>Bacteria</taxon>
        <taxon>Bacillati</taxon>
        <taxon>Actinomycetota</taxon>
        <taxon>Coriobacteriia</taxon>
        <taxon>Coriobacteriales</taxon>
        <taxon>Atopobiaceae</taxon>
        <taxon>Muricaecibacterium</taxon>
    </lineage>
</organism>
<evidence type="ECO:0000256" key="10">
    <source>
        <dbReference type="ARBA" id="ARBA00023316"/>
    </source>
</evidence>
<protein>
    <recommendedName>
        <fullName evidence="12">Exo-1,3-beta-glucanase D</fullName>
    </recommendedName>
</protein>
<evidence type="ECO:0000259" key="14">
    <source>
        <dbReference type="Pfam" id="PF00150"/>
    </source>
</evidence>
<comment type="function">
    <text evidence="11">Glucosidase involved in the degradation of cellulosic biomass. Active on lichenan.</text>
</comment>
<reference evidence="15 16" key="1">
    <citation type="submission" date="2019-04" db="EMBL/GenBank/DDBJ databases">
        <title>Microbes associate with the intestines of laboratory mice.</title>
        <authorList>
            <person name="Navarre W."/>
            <person name="Wong E."/>
            <person name="Huang K."/>
            <person name="Tropini C."/>
            <person name="Ng K."/>
            <person name="Yu B."/>
        </authorList>
    </citation>
    <scope>NUCLEOTIDE SEQUENCE [LARGE SCALE GENOMIC DNA]</scope>
    <source>
        <strain evidence="15 16">NM07_P-09</strain>
    </source>
</reference>
<dbReference type="Pfam" id="PF00150">
    <property type="entry name" value="Cellulase"/>
    <property type="match status" value="1"/>
</dbReference>
<dbReference type="OrthoDB" id="4771662at2"/>
<dbReference type="GO" id="GO:0005576">
    <property type="term" value="C:extracellular region"/>
    <property type="evidence" value="ECO:0007669"/>
    <property type="project" value="TreeGrafter"/>
</dbReference>
<keyword evidence="6" id="KW-1133">Transmembrane helix</keyword>
<dbReference type="PANTHER" id="PTHR31297">
    <property type="entry name" value="GLUCAN ENDO-1,6-BETA-GLUCOSIDASE B"/>
    <property type="match status" value="1"/>
</dbReference>
<evidence type="ECO:0000313" key="16">
    <source>
        <dbReference type="Proteomes" id="UP000310263"/>
    </source>
</evidence>
<dbReference type="Gene3D" id="3.20.20.80">
    <property type="entry name" value="Glycosidases"/>
    <property type="match status" value="1"/>
</dbReference>
<feature type="domain" description="Glycoside hydrolase family 5" evidence="14">
    <location>
        <begin position="56"/>
        <end position="283"/>
    </location>
</feature>
<accession>A0A4V3RRG8</accession>
<dbReference type="GO" id="GO:0005886">
    <property type="term" value="C:plasma membrane"/>
    <property type="evidence" value="ECO:0007669"/>
    <property type="project" value="UniProtKB-SubCell"/>
</dbReference>
<keyword evidence="8" id="KW-0325">Glycoprotein</keyword>
<evidence type="ECO:0000256" key="8">
    <source>
        <dbReference type="ARBA" id="ARBA00023180"/>
    </source>
</evidence>
<dbReference type="GO" id="GO:0008422">
    <property type="term" value="F:beta-glucosidase activity"/>
    <property type="evidence" value="ECO:0007669"/>
    <property type="project" value="TreeGrafter"/>
</dbReference>
<keyword evidence="9 13" id="KW-0326">Glycosidase</keyword>
<keyword evidence="4 13" id="KW-0378">Hydrolase</keyword>
<evidence type="ECO:0000256" key="9">
    <source>
        <dbReference type="ARBA" id="ARBA00023295"/>
    </source>
</evidence>
<proteinExistence type="inferred from homology"/>
<dbReference type="PANTHER" id="PTHR31297:SF34">
    <property type="entry name" value="GLUCAN 1,3-BETA-GLUCOSIDASE 2"/>
    <property type="match status" value="1"/>
</dbReference>
<dbReference type="GO" id="GO:0009986">
    <property type="term" value="C:cell surface"/>
    <property type="evidence" value="ECO:0007669"/>
    <property type="project" value="TreeGrafter"/>
</dbReference>
<evidence type="ECO:0000256" key="13">
    <source>
        <dbReference type="RuleBase" id="RU361153"/>
    </source>
</evidence>
<dbReference type="InterPro" id="IPR050386">
    <property type="entry name" value="Glycosyl_hydrolase_5"/>
</dbReference>
<evidence type="ECO:0000256" key="11">
    <source>
        <dbReference type="ARBA" id="ARBA00037126"/>
    </source>
</evidence>